<comment type="caution">
    <text evidence="1">The sequence shown here is derived from an EMBL/GenBank/DDBJ whole genome shotgun (WGS) entry which is preliminary data.</text>
</comment>
<evidence type="ECO:0000313" key="1">
    <source>
        <dbReference type="EMBL" id="MEJ8825321.1"/>
    </source>
</evidence>
<evidence type="ECO:0000313" key="2">
    <source>
        <dbReference type="Proteomes" id="UP001363010"/>
    </source>
</evidence>
<proteinExistence type="predicted"/>
<accession>A0ABU8W7R3</accession>
<keyword evidence="2" id="KW-1185">Reference proteome</keyword>
<organism evidence="1 2">
    <name type="scientific">Variovorax humicola</name>
    <dbReference type="NCBI Taxonomy" id="1769758"/>
    <lineage>
        <taxon>Bacteria</taxon>
        <taxon>Pseudomonadati</taxon>
        <taxon>Pseudomonadota</taxon>
        <taxon>Betaproteobacteria</taxon>
        <taxon>Burkholderiales</taxon>
        <taxon>Comamonadaceae</taxon>
        <taxon>Variovorax</taxon>
    </lineage>
</organism>
<name>A0ABU8W7R3_9BURK</name>
<protein>
    <submittedName>
        <fullName evidence="1">Uncharacterized protein</fullName>
    </submittedName>
</protein>
<reference evidence="1 2" key="1">
    <citation type="submission" date="2024-03" db="EMBL/GenBank/DDBJ databases">
        <title>Novel species of the genus Variovorax.</title>
        <authorList>
            <person name="Liu Q."/>
            <person name="Xin Y.-H."/>
        </authorList>
    </citation>
    <scope>NUCLEOTIDE SEQUENCE [LARGE SCALE GENOMIC DNA]</scope>
    <source>
        <strain evidence="1 2">KACC 18501</strain>
    </source>
</reference>
<sequence length="41" mass="4624">MSRTWLVTGTRSGFGRKSPGFFCSEVTESPPLFAIKTRWTT</sequence>
<gene>
    <name evidence="1" type="ORF">WKW80_25400</name>
</gene>
<dbReference type="RefSeq" id="WP_340366353.1">
    <property type="nucleotide sequence ID" value="NZ_JBBKZV010000021.1"/>
</dbReference>
<dbReference type="Proteomes" id="UP001363010">
    <property type="component" value="Unassembled WGS sequence"/>
</dbReference>
<dbReference type="EMBL" id="JBBKZV010000021">
    <property type="protein sequence ID" value="MEJ8825321.1"/>
    <property type="molecule type" value="Genomic_DNA"/>
</dbReference>